<dbReference type="InterPro" id="IPR048020">
    <property type="entry name" value="Transpos_IS3"/>
</dbReference>
<dbReference type="InterPro" id="IPR050900">
    <property type="entry name" value="Transposase_IS3/IS150/IS904"/>
</dbReference>
<dbReference type="NCBIfam" id="NF033516">
    <property type="entry name" value="transpos_IS3"/>
    <property type="match status" value="1"/>
</dbReference>
<name>A0A411YHJ7_9ACTN</name>
<sequence>MVAFIDDHKVELGVEPICAQLPIAPSTYYAYKRRPPSDRALRDEYLREQIQRVYDANFQVYGARKVWIELGREGIAVARCTVERLMRAMGLQGVRRGNTAPTTTSPDRAAAQTLPDLVDREFTAARPDQVWCADLTYVPLERGGFCYAALITDVYTRGIVGWAVGTSLAADLPLAALEQALHRRGGALDGLIHHSDRGCQYTSVRYADRLDLERITASMGSVGDSYDCDDPLAAAPAV</sequence>
<dbReference type="InterPro" id="IPR036397">
    <property type="entry name" value="RNaseH_sf"/>
</dbReference>
<dbReference type="InterPro" id="IPR025948">
    <property type="entry name" value="HTH-like_dom"/>
</dbReference>
<dbReference type="PROSITE" id="PS50994">
    <property type="entry name" value="INTEGRASE"/>
    <property type="match status" value="1"/>
</dbReference>
<protein>
    <submittedName>
        <fullName evidence="3">IS3 family transposase</fullName>
    </submittedName>
</protein>
<dbReference type="InterPro" id="IPR001584">
    <property type="entry name" value="Integrase_cat-core"/>
</dbReference>
<dbReference type="GO" id="GO:0003676">
    <property type="term" value="F:nucleic acid binding"/>
    <property type="evidence" value="ECO:0007669"/>
    <property type="project" value="InterPro"/>
</dbReference>
<dbReference type="Pfam" id="PF13276">
    <property type="entry name" value="HTH_21"/>
    <property type="match status" value="1"/>
</dbReference>
<dbReference type="AlphaFoldDB" id="A0A411YHJ7"/>
<dbReference type="OrthoDB" id="3254719at2"/>
<evidence type="ECO:0000259" key="2">
    <source>
        <dbReference type="PROSITE" id="PS50994"/>
    </source>
</evidence>
<dbReference type="KEGG" id="erz:ER308_13935"/>
<dbReference type="PANTHER" id="PTHR46889:SF4">
    <property type="entry name" value="TRANSPOSASE INSO FOR INSERTION SEQUENCE ELEMENT IS911B-RELATED"/>
    <property type="match status" value="1"/>
</dbReference>
<organism evidence="3 4">
    <name type="scientific">Egibacter rhizosphaerae</name>
    <dbReference type="NCBI Taxonomy" id="1670831"/>
    <lineage>
        <taxon>Bacteria</taxon>
        <taxon>Bacillati</taxon>
        <taxon>Actinomycetota</taxon>
        <taxon>Nitriliruptoria</taxon>
        <taxon>Egibacterales</taxon>
        <taxon>Egibacteraceae</taxon>
        <taxon>Egibacter</taxon>
    </lineage>
</organism>
<reference evidence="3 4" key="1">
    <citation type="submission" date="2019-01" db="EMBL/GenBank/DDBJ databases">
        <title>Egibacter rhizosphaerae EGI 80759T.</title>
        <authorList>
            <person name="Chen D.-D."/>
            <person name="Tian Y."/>
            <person name="Jiao J.-Y."/>
            <person name="Zhang X.-T."/>
            <person name="Zhang Y.-G."/>
            <person name="Zhang Y."/>
            <person name="Xiao M."/>
            <person name="Shu W.-S."/>
            <person name="Li W.-J."/>
        </authorList>
    </citation>
    <scope>NUCLEOTIDE SEQUENCE [LARGE SCALE GENOMIC DNA]</scope>
    <source>
        <strain evidence="3 4">EGI 80759</strain>
    </source>
</reference>
<gene>
    <name evidence="3" type="ORF">ER308_13935</name>
</gene>
<feature type="domain" description="Integrase catalytic" evidence="2">
    <location>
        <begin position="123"/>
        <end position="238"/>
    </location>
</feature>
<dbReference type="EMBL" id="CP036402">
    <property type="protein sequence ID" value="QBI20552.1"/>
    <property type="molecule type" value="Genomic_DNA"/>
</dbReference>
<dbReference type="PANTHER" id="PTHR46889">
    <property type="entry name" value="TRANSPOSASE INSF FOR INSERTION SEQUENCE IS3B-RELATED"/>
    <property type="match status" value="1"/>
</dbReference>
<dbReference type="Proteomes" id="UP000291469">
    <property type="component" value="Chromosome"/>
</dbReference>
<dbReference type="Pfam" id="PF00665">
    <property type="entry name" value="rve"/>
    <property type="match status" value="1"/>
</dbReference>
<comment type="function">
    <text evidence="1">Involved in the transposition of the insertion sequence.</text>
</comment>
<dbReference type="RefSeq" id="WP_131155547.1">
    <property type="nucleotide sequence ID" value="NZ_CP036402.1"/>
</dbReference>
<dbReference type="SUPFAM" id="SSF53098">
    <property type="entry name" value="Ribonuclease H-like"/>
    <property type="match status" value="1"/>
</dbReference>
<dbReference type="InterPro" id="IPR012337">
    <property type="entry name" value="RNaseH-like_sf"/>
</dbReference>
<evidence type="ECO:0000313" key="3">
    <source>
        <dbReference type="EMBL" id="QBI20552.1"/>
    </source>
</evidence>
<dbReference type="GO" id="GO:0015074">
    <property type="term" value="P:DNA integration"/>
    <property type="evidence" value="ECO:0007669"/>
    <property type="project" value="InterPro"/>
</dbReference>
<dbReference type="Gene3D" id="3.30.420.10">
    <property type="entry name" value="Ribonuclease H-like superfamily/Ribonuclease H"/>
    <property type="match status" value="1"/>
</dbReference>
<keyword evidence="4" id="KW-1185">Reference proteome</keyword>
<evidence type="ECO:0000256" key="1">
    <source>
        <dbReference type="ARBA" id="ARBA00002286"/>
    </source>
</evidence>
<evidence type="ECO:0000313" key="4">
    <source>
        <dbReference type="Proteomes" id="UP000291469"/>
    </source>
</evidence>
<accession>A0A411YHJ7</accession>
<proteinExistence type="predicted"/>